<dbReference type="PANTHER" id="PTHR43033:SF1">
    <property type="entry name" value="TRNA(ILE)-LYSIDINE SYNTHASE-RELATED"/>
    <property type="match status" value="1"/>
</dbReference>
<dbReference type="NCBIfam" id="TIGR02432">
    <property type="entry name" value="lysidine_TilS_N"/>
    <property type="match status" value="1"/>
</dbReference>
<dbReference type="InterPro" id="IPR012094">
    <property type="entry name" value="tRNA_Ile_lys_synt"/>
</dbReference>
<comment type="catalytic activity">
    <reaction evidence="5 6">
        <text>cytidine(34) in tRNA(Ile2) + L-lysine + ATP = lysidine(34) in tRNA(Ile2) + AMP + diphosphate + H(+)</text>
        <dbReference type="Rhea" id="RHEA:43744"/>
        <dbReference type="Rhea" id="RHEA-COMP:10625"/>
        <dbReference type="Rhea" id="RHEA-COMP:10670"/>
        <dbReference type="ChEBI" id="CHEBI:15378"/>
        <dbReference type="ChEBI" id="CHEBI:30616"/>
        <dbReference type="ChEBI" id="CHEBI:32551"/>
        <dbReference type="ChEBI" id="CHEBI:33019"/>
        <dbReference type="ChEBI" id="CHEBI:82748"/>
        <dbReference type="ChEBI" id="CHEBI:83665"/>
        <dbReference type="ChEBI" id="CHEBI:456215"/>
        <dbReference type="EC" id="6.3.4.19"/>
    </reaction>
</comment>
<dbReference type="SUPFAM" id="SSF52402">
    <property type="entry name" value="Adenine nucleotide alpha hydrolases-like"/>
    <property type="match status" value="1"/>
</dbReference>
<evidence type="ECO:0000313" key="9">
    <source>
        <dbReference type="Proteomes" id="UP000578252"/>
    </source>
</evidence>
<keyword evidence="3 6" id="KW-0547">Nucleotide-binding</keyword>
<gene>
    <name evidence="6 8" type="primary">tilS</name>
    <name evidence="8" type="ORF">HHJ78_06240</name>
</gene>
<dbReference type="Proteomes" id="UP000578252">
    <property type="component" value="Unassembled WGS sequence"/>
</dbReference>
<sequence>MTDAIAPYISATGRSKELWNHDAGGALGGIQLVLKDCLGDDDYTDTLLVVALSGGPDSLALAAGLLRAATRRVPAGNLVALTVDHEWRAESASEAAAAAKCARDLGYAQAKVLRAQIPETGAGPEGSAREMRWRLMTRAALSIARERKLKSIHFFTGHTLDDQAETVLLRLGRGASLLALSAMWPVDMLDSTSGLPRREEPLENSVKNDEDVLMWISRPLLGVRREATHEACRQAGLIPAHDPTNELESEAKTAAGEALPRVAIRQRVLPELRRALGQDPAPALARLAEQAYSDEMYLQVEAAQVLDKVFMDEATWDVGQPLRLDFSGIGKARIVPRPILRRVMYRAGRWAGMRAGDVTMEHLESVTDLVHDWHGQGPLDLPGVKVSRENGQIVFRKTGN</sequence>
<comment type="domain">
    <text evidence="6">The N-terminal region contains the highly conserved SGGXDS motif, predicted to be a P-loop motif involved in ATP binding.</text>
</comment>
<name>A0A7Y0U1B2_9ACTO</name>
<keyword evidence="4 6" id="KW-0067">ATP-binding</keyword>
<feature type="domain" description="tRNA(Ile)-lysidine/2-thiocytidine synthase N-terminal" evidence="7">
    <location>
        <begin position="48"/>
        <end position="247"/>
    </location>
</feature>
<evidence type="ECO:0000313" key="8">
    <source>
        <dbReference type="EMBL" id="NMW65136.1"/>
    </source>
</evidence>
<dbReference type="Pfam" id="PF01171">
    <property type="entry name" value="ATP_bind_3"/>
    <property type="match status" value="1"/>
</dbReference>
<dbReference type="GO" id="GO:0005737">
    <property type="term" value="C:cytoplasm"/>
    <property type="evidence" value="ECO:0007669"/>
    <property type="project" value="UniProtKB-SubCell"/>
</dbReference>
<keyword evidence="6" id="KW-0963">Cytoplasm</keyword>
<dbReference type="InterPro" id="IPR012795">
    <property type="entry name" value="tRNA_Ile_lys_synt_N"/>
</dbReference>
<comment type="caution">
    <text evidence="8">The sequence shown here is derived from an EMBL/GenBank/DDBJ whole genome shotgun (WGS) entry which is preliminary data.</text>
</comment>
<evidence type="ECO:0000256" key="4">
    <source>
        <dbReference type="ARBA" id="ARBA00022840"/>
    </source>
</evidence>
<protein>
    <recommendedName>
        <fullName evidence="6">tRNA(Ile)-lysidine synthase</fullName>
        <ecNumber evidence="6">6.3.4.19</ecNumber>
    </recommendedName>
    <alternativeName>
        <fullName evidence="6">tRNA(Ile)-2-lysyl-cytidine synthase</fullName>
    </alternativeName>
    <alternativeName>
        <fullName evidence="6">tRNA(Ile)-lysidine synthetase</fullName>
    </alternativeName>
</protein>
<dbReference type="InterPro" id="IPR011063">
    <property type="entry name" value="TilS/TtcA_N"/>
</dbReference>
<comment type="function">
    <text evidence="6">Ligates lysine onto the cytidine present at position 34 of the AUA codon-specific tRNA(Ile) that contains the anticodon CAU, in an ATP-dependent manner. Cytidine is converted to lysidine, thus changing the amino acid specificity of the tRNA from methionine to isoleucine.</text>
</comment>
<comment type="subcellular location">
    <subcellularLocation>
        <location evidence="6">Cytoplasm</location>
    </subcellularLocation>
</comment>
<dbReference type="InterPro" id="IPR014729">
    <property type="entry name" value="Rossmann-like_a/b/a_fold"/>
</dbReference>
<evidence type="ECO:0000256" key="1">
    <source>
        <dbReference type="ARBA" id="ARBA00022598"/>
    </source>
</evidence>
<dbReference type="GO" id="GO:0032267">
    <property type="term" value="F:tRNA(Ile)-lysidine synthase activity"/>
    <property type="evidence" value="ECO:0007669"/>
    <property type="project" value="UniProtKB-EC"/>
</dbReference>
<dbReference type="GO" id="GO:0005524">
    <property type="term" value="F:ATP binding"/>
    <property type="evidence" value="ECO:0007669"/>
    <property type="project" value="UniProtKB-UniRule"/>
</dbReference>
<accession>A0A7Y0U1B2</accession>
<dbReference type="CDD" id="cd01992">
    <property type="entry name" value="TilS_N"/>
    <property type="match status" value="1"/>
</dbReference>
<organism evidence="8 9">
    <name type="scientific">Mobiluncus mulieris</name>
    <dbReference type="NCBI Taxonomy" id="2052"/>
    <lineage>
        <taxon>Bacteria</taxon>
        <taxon>Bacillati</taxon>
        <taxon>Actinomycetota</taxon>
        <taxon>Actinomycetes</taxon>
        <taxon>Actinomycetales</taxon>
        <taxon>Actinomycetaceae</taxon>
        <taxon>Mobiluncus</taxon>
    </lineage>
</organism>
<reference evidence="8 9" key="1">
    <citation type="submission" date="2020-04" db="EMBL/GenBank/DDBJ databases">
        <title>Antimicrobial susceptibility and clonality of vaginal-derived multi-drug resistant Mobiluncus isolates in China.</title>
        <authorList>
            <person name="Zhang X."/>
        </authorList>
    </citation>
    <scope>NUCLEOTIDE SEQUENCE [LARGE SCALE GENOMIC DNA]</scope>
    <source>
        <strain evidence="8 9">13</strain>
    </source>
</reference>
<evidence type="ECO:0000259" key="7">
    <source>
        <dbReference type="Pfam" id="PF01171"/>
    </source>
</evidence>
<dbReference type="SUPFAM" id="SSF82829">
    <property type="entry name" value="MesJ substrate recognition domain-like"/>
    <property type="match status" value="1"/>
</dbReference>
<proteinExistence type="inferred from homology"/>
<dbReference type="EMBL" id="JABCUR010000004">
    <property type="protein sequence ID" value="NMW65136.1"/>
    <property type="molecule type" value="Genomic_DNA"/>
</dbReference>
<keyword evidence="2 6" id="KW-0819">tRNA processing</keyword>
<dbReference type="EC" id="6.3.4.19" evidence="6"/>
<dbReference type="AlphaFoldDB" id="A0A7Y0U1B2"/>
<evidence type="ECO:0000256" key="2">
    <source>
        <dbReference type="ARBA" id="ARBA00022694"/>
    </source>
</evidence>
<dbReference type="RefSeq" id="WP_169771940.1">
    <property type="nucleotide sequence ID" value="NZ_JABCUR010000004.1"/>
</dbReference>
<evidence type="ECO:0000256" key="5">
    <source>
        <dbReference type="ARBA" id="ARBA00048539"/>
    </source>
</evidence>
<comment type="similarity">
    <text evidence="6">Belongs to the tRNA(Ile)-lysidine synthase family.</text>
</comment>
<dbReference type="HAMAP" id="MF_01161">
    <property type="entry name" value="tRNA_Ile_lys_synt"/>
    <property type="match status" value="1"/>
</dbReference>
<dbReference type="PANTHER" id="PTHR43033">
    <property type="entry name" value="TRNA(ILE)-LYSIDINE SYNTHASE-RELATED"/>
    <property type="match status" value="1"/>
</dbReference>
<dbReference type="Gene3D" id="3.40.50.620">
    <property type="entry name" value="HUPs"/>
    <property type="match status" value="1"/>
</dbReference>
<evidence type="ECO:0000256" key="3">
    <source>
        <dbReference type="ARBA" id="ARBA00022741"/>
    </source>
</evidence>
<feature type="binding site" evidence="6">
    <location>
        <begin position="53"/>
        <end position="58"/>
    </location>
    <ligand>
        <name>ATP</name>
        <dbReference type="ChEBI" id="CHEBI:30616"/>
    </ligand>
</feature>
<dbReference type="GO" id="GO:0006400">
    <property type="term" value="P:tRNA modification"/>
    <property type="evidence" value="ECO:0007669"/>
    <property type="project" value="UniProtKB-UniRule"/>
</dbReference>
<keyword evidence="1 6" id="KW-0436">Ligase</keyword>
<evidence type="ECO:0000256" key="6">
    <source>
        <dbReference type="HAMAP-Rule" id="MF_01161"/>
    </source>
</evidence>